<feature type="domain" description="Large ribosomal subunit protein bL25 L25" evidence="7">
    <location>
        <begin position="15"/>
        <end position="97"/>
    </location>
</feature>
<dbReference type="InterPro" id="IPR001021">
    <property type="entry name" value="Ribosomal_bL25_long"/>
</dbReference>
<dbReference type="Pfam" id="PF14693">
    <property type="entry name" value="Ribosomal_TL5_C"/>
    <property type="match status" value="1"/>
</dbReference>
<dbReference type="InterPro" id="IPR037121">
    <property type="entry name" value="Ribosomal_bL25_C"/>
</dbReference>
<feature type="compositionally biased region" description="Low complexity" evidence="6">
    <location>
        <begin position="201"/>
        <end position="218"/>
    </location>
</feature>
<dbReference type="CDD" id="cd00495">
    <property type="entry name" value="Ribosomal_L25_TL5_CTC"/>
    <property type="match status" value="1"/>
</dbReference>
<evidence type="ECO:0000259" key="8">
    <source>
        <dbReference type="Pfam" id="PF14693"/>
    </source>
</evidence>
<evidence type="ECO:0000256" key="2">
    <source>
        <dbReference type="ARBA" id="ARBA00022884"/>
    </source>
</evidence>
<feature type="domain" description="Large ribosomal subunit protein bL25 beta" evidence="8">
    <location>
        <begin position="106"/>
        <end position="190"/>
    </location>
</feature>
<dbReference type="Pfam" id="PF01386">
    <property type="entry name" value="Ribosomal_L25p"/>
    <property type="match status" value="1"/>
</dbReference>
<comment type="similarity">
    <text evidence="5">Belongs to the bacterial ribosomal protein bL25 family. CTC subfamily.</text>
</comment>
<evidence type="ECO:0000256" key="6">
    <source>
        <dbReference type="SAM" id="MobiDB-lite"/>
    </source>
</evidence>
<protein>
    <recommendedName>
        <fullName evidence="5">Large ribosomal subunit protein bL25</fullName>
    </recommendedName>
    <alternativeName>
        <fullName evidence="5">General stress protein CTC</fullName>
    </alternativeName>
</protein>
<dbReference type="PANTHER" id="PTHR33284:SF1">
    <property type="entry name" value="RIBOSOMAL PROTEIN L25_GLN-TRNA SYNTHETASE, ANTI-CODON-BINDING DOMAIN-CONTAINING PROTEIN"/>
    <property type="match status" value="1"/>
</dbReference>
<dbReference type="GO" id="GO:0003735">
    <property type="term" value="F:structural constituent of ribosome"/>
    <property type="evidence" value="ECO:0007669"/>
    <property type="project" value="InterPro"/>
</dbReference>
<dbReference type="AlphaFoldDB" id="A0A6N4RAX7"/>
<dbReference type="GO" id="GO:0022625">
    <property type="term" value="C:cytosolic large ribosomal subunit"/>
    <property type="evidence" value="ECO:0007669"/>
    <property type="project" value="TreeGrafter"/>
</dbReference>
<gene>
    <name evidence="5" type="primary">rplY</name>
    <name evidence="5" type="synonym">ctc</name>
    <name evidence="9" type="ORF">DI628_08035</name>
</gene>
<comment type="caution">
    <text evidence="9">The sequence shown here is derived from an EMBL/GenBank/DDBJ whole genome shotgun (WGS) entry which is preliminary data.</text>
</comment>
<dbReference type="SUPFAM" id="SSF50715">
    <property type="entry name" value="Ribosomal protein L25-like"/>
    <property type="match status" value="1"/>
</dbReference>
<evidence type="ECO:0000256" key="3">
    <source>
        <dbReference type="ARBA" id="ARBA00022980"/>
    </source>
</evidence>
<dbReference type="HAMAP" id="MF_01334">
    <property type="entry name" value="Ribosomal_bL25_CTC"/>
    <property type="match status" value="1"/>
</dbReference>
<dbReference type="NCBIfam" id="TIGR00731">
    <property type="entry name" value="bL25_bact_ctc"/>
    <property type="match status" value="1"/>
</dbReference>
<dbReference type="InterPro" id="IPR020930">
    <property type="entry name" value="Ribosomal_uL5_bac-type"/>
</dbReference>
<evidence type="ECO:0000256" key="4">
    <source>
        <dbReference type="ARBA" id="ARBA00023274"/>
    </source>
</evidence>
<evidence type="ECO:0000256" key="1">
    <source>
        <dbReference type="ARBA" id="ARBA00022730"/>
    </source>
</evidence>
<name>A0A6N4RAX7_BLAVI</name>
<keyword evidence="3 5" id="KW-0689">Ribosomal protein</keyword>
<feature type="region of interest" description="Disordered" evidence="6">
    <location>
        <begin position="199"/>
        <end position="218"/>
    </location>
</feature>
<keyword evidence="2 5" id="KW-0694">RNA-binding</keyword>
<dbReference type="InterPro" id="IPR011035">
    <property type="entry name" value="Ribosomal_bL25/Gln-tRNA_synth"/>
</dbReference>
<dbReference type="InterPro" id="IPR020057">
    <property type="entry name" value="Ribosomal_bL25_b-dom"/>
</dbReference>
<dbReference type="PANTHER" id="PTHR33284">
    <property type="entry name" value="RIBOSOMAL PROTEIN L25/GLN-TRNA SYNTHETASE, ANTI-CODON-BINDING DOMAIN-CONTAINING PROTEIN"/>
    <property type="match status" value="1"/>
</dbReference>
<dbReference type="Gene3D" id="2.40.240.10">
    <property type="entry name" value="Ribosomal Protein L25, Chain P"/>
    <property type="match status" value="1"/>
</dbReference>
<sequence length="218" mass="23117">MNATSTHSVIAAIAKPKSGKGAARELRRNGYLPAVIYKKGEDSQSIAIKATDLAASLRKGHFFTHNHELSLDGKAVKVLARDIQRDPVTDLPLHVDFIPYNPKSIVHVNVTVRLEGEELSPGIKIGGVLQLIETQIEVICRADSIPEELVVSVAELEIGDSVHLSNIKLPEGVKPAVTDRDLTIASVVSTRASNIADEAADAAATAEAAPAAEAPKAE</sequence>
<dbReference type="EMBL" id="VAFM01000002">
    <property type="protein sequence ID" value="TKW60829.1"/>
    <property type="molecule type" value="Genomic_DNA"/>
</dbReference>
<dbReference type="NCBIfam" id="NF004128">
    <property type="entry name" value="PRK05618.1-2"/>
    <property type="match status" value="1"/>
</dbReference>
<keyword evidence="1 5" id="KW-0699">rRNA-binding</keyword>
<proteinExistence type="inferred from homology"/>
<dbReference type="Proteomes" id="UP000320948">
    <property type="component" value="Unassembled WGS sequence"/>
</dbReference>
<dbReference type="InterPro" id="IPR020056">
    <property type="entry name" value="Rbsml_bL25/Gln-tRNA_synth_N"/>
</dbReference>
<keyword evidence="4 5" id="KW-0687">Ribonucleoprotein</keyword>
<evidence type="ECO:0000313" key="10">
    <source>
        <dbReference type="Proteomes" id="UP000320948"/>
    </source>
</evidence>
<evidence type="ECO:0000256" key="5">
    <source>
        <dbReference type="HAMAP-Rule" id="MF_01334"/>
    </source>
</evidence>
<comment type="function">
    <text evidence="5">This is one of the proteins that binds to the 5S RNA in the ribosome where it forms part of the central protuberance.</text>
</comment>
<dbReference type="GO" id="GO:0008097">
    <property type="term" value="F:5S rRNA binding"/>
    <property type="evidence" value="ECO:0007669"/>
    <property type="project" value="InterPro"/>
</dbReference>
<evidence type="ECO:0000259" key="7">
    <source>
        <dbReference type="Pfam" id="PF01386"/>
    </source>
</evidence>
<evidence type="ECO:0000313" key="9">
    <source>
        <dbReference type="EMBL" id="TKW60829.1"/>
    </source>
</evidence>
<comment type="subunit">
    <text evidence="5">Part of the 50S ribosomal subunit; part of the 5S rRNA/L5/L18/L25 subcomplex. Contacts the 5S rRNA. Binds to the 5S rRNA independently of L5 and L18.</text>
</comment>
<dbReference type="Gene3D" id="2.170.120.20">
    <property type="entry name" value="Ribosomal protein L25, beta domain"/>
    <property type="match status" value="1"/>
</dbReference>
<accession>A0A6N4RAX7</accession>
<organism evidence="9 10">
    <name type="scientific">Blastochloris viridis</name>
    <name type="common">Rhodopseudomonas viridis</name>
    <dbReference type="NCBI Taxonomy" id="1079"/>
    <lineage>
        <taxon>Bacteria</taxon>
        <taxon>Pseudomonadati</taxon>
        <taxon>Pseudomonadota</taxon>
        <taxon>Alphaproteobacteria</taxon>
        <taxon>Hyphomicrobiales</taxon>
        <taxon>Blastochloridaceae</taxon>
        <taxon>Blastochloris</taxon>
    </lineage>
</organism>
<dbReference type="InterPro" id="IPR029751">
    <property type="entry name" value="Ribosomal_L25_dom"/>
</dbReference>
<dbReference type="GO" id="GO:0006412">
    <property type="term" value="P:translation"/>
    <property type="evidence" value="ECO:0007669"/>
    <property type="project" value="UniProtKB-UniRule"/>
</dbReference>
<reference evidence="9 10" key="1">
    <citation type="journal article" date="2017" name="Nat. Commun.">
        <title>In situ click chemistry generation of cyclooxygenase-2 inhibitors.</title>
        <authorList>
            <person name="Bhardwaj A."/>
            <person name="Kaur J."/>
            <person name="Wuest M."/>
            <person name="Wuest F."/>
        </authorList>
    </citation>
    <scope>NUCLEOTIDE SEQUENCE [LARGE SCALE GENOMIC DNA]</scope>
    <source>
        <strain evidence="9">S2_018_000_R2_106</strain>
    </source>
</reference>